<keyword evidence="3" id="KW-1185">Reference proteome</keyword>
<dbReference type="Proteomes" id="UP000028073">
    <property type="component" value="Unassembled WGS sequence"/>
</dbReference>
<dbReference type="InterPro" id="IPR016181">
    <property type="entry name" value="Acyl_CoA_acyltransferase"/>
</dbReference>
<evidence type="ECO:0000259" key="1">
    <source>
        <dbReference type="PROSITE" id="PS51186"/>
    </source>
</evidence>
<dbReference type="OrthoDB" id="7205533at2"/>
<protein>
    <recommendedName>
        <fullName evidence="1">N-acetyltransferase domain-containing protein</fullName>
    </recommendedName>
</protein>
<dbReference type="Gene3D" id="3.40.630.30">
    <property type="match status" value="1"/>
</dbReference>
<dbReference type="Pfam" id="PF00583">
    <property type="entry name" value="Acetyltransf_1"/>
    <property type="match status" value="1"/>
</dbReference>
<dbReference type="SUPFAM" id="SSF55729">
    <property type="entry name" value="Acyl-CoA N-acyltransferases (Nat)"/>
    <property type="match status" value="1"/>
</dbReference>
<dbReference type="AlphaFoldDB" id="A0A081NDY7"/>
<dbReference type="EMBL" id="JOKH01000004">
    <property type="protein sequence ID" value="KEQ16660.1"/>
    <property type="molecule type" value="Genomic_DNA"/>
</dbReference>
<dbReference type="CDD" id="cd04301">
    <property type="entry name" value="NAT_SF"/>
    <property type="match status" value="1"/>
</dbReference>
<name>A0A081NDY7_9GAMM</name>
<evidence type="ECO:0000313" key="3">
    <source>
        <dbReference type="Proteomes" id="UP000028073"/>
    </source>
</evidence>
<reference evidence="2 3" key="1">
    <citation type="submission" date="2014-06" db="EMBL/GenBank/DDBJ databases">
        <title>Whole Genome Sequences of Three Symbiotic Endozoicomonas Bacteria.</title>
        <authorList>
            <person name="Neave M.J."/>
            <person name="Apprill A."/>
            <person name="Voolstra C.R."/>
        </authorList>
    </citation>
    <scope>NUCLEOTIDE SEQUENCE [LARGE SCALE GENOMIC DNA]</scope>
    <source>
        <strain evidence="2 3">DSM 25634</strain>
    </source>
</reference>
<accession>A0A081NDY7</accession>
<comment type="caution">
    <text evidence="2">The sequence shown here is derived from an EMBL/GenBank/DDBJ whole genome shotgun (WGS) entry which is preliminary data.</text>
</comment>
<dbReference type="PROSITE" id="PS51186">
    <property type="entry name" value="GNAT"/>
    <property type="match status" value="1"/>
</dbReference>
<proteinExistence type="predicted"/>
<evidence type="ECO:0000313" key="2">
    <source>
        <dbReference type="EMBL" id="KEQ16660.1"/>
    </source>
</evidence>
<gene>
    <name evidence="2" type="ORF">GZ78_18245</name>
</gene>
<dbReference type="GO" id="GO:0016747">
    <property type="term" value="F:acyltransferase activity, transferring groups other than amino-acyl groups"/>
    <property type="evidence" value="ECO:0007669"/>
    <property type="project" value="InterPro"/>
</dbReference>
<feature type="domain" description="N-acetyltransferase" evidence="1">
    <location>
        <begin position="92"/>
        <end position="182"/>
    </location>
</feature>
<sequence>MNPLNDTYRAIPREPIYLSDTLLNKARFNGHSVVLVEDLSEESYFLYFAKSQGHKTNADDRGQMKSDLKSSLARFINRRKFTIELKNITTCTLVGFISCKIEGRDDKKVLDIKYLSISRDNQRKGFGSYLIKCAIDIAENHCIPKVTLVDDFGTEEFYTKKIGMHNLGPLGGLRDNMELNISSFKHSLDSNISHLDLYLSDRQKRTQLKHLSVV</sequence>
<organism evidence="2 3">
    <name type="scientific">Endozoicomonas numazuensis</name>
    <dbReference type="NCBI Taxonomy" id="1137799"/>
    <lineage>
        <taxon>Bacteria</taxon>
        <taxon>Pseudomonadati</taxon>
        <taxon>Pseudomonadota</taxon>
        <taxon>Gammaproteobacteria</taxon>
        <taxon>Oceanospirillales</taxon>
        <taxon>Endozoicomonadaceae</taxon>
        <taxon>Endozoicomonas</taxon>
    </lineage>
</organism>
<dbReference type="RefSeq" id="WP_034838633.1">
    <property type="nucleotide sequence ID" value="NZ_JOKH01000004.1"/>
</dbReference>
<dbReference type="InterPro" id="IPR000182">
    <property type="entry name" value="GNAT_dom"/>
</dbReference>